<name>A0A6J7KFW1_9ZZZZ</name>
<feature type="region of interest" description="Disordered" evidence="1">
    <location>
        <begin position="166"/>
        <end position="202"/>
    </location>
</feature>
<dbReference type="AlphaFoldDB" id="A0A6J7KFW1"/>
<protein>
    <submittedName>
        <fullName evidence="2">Unannotated protein</fullName>
    </submittedName>
</protein>
<organism evidence="2">
    <name type="scientific">freshwater metagenome</name>
    <dbReference type="NCBI Taxonomy" id="449393"/>
    <lineage>
        <taxon>unclassified sequences</taxon>
        <taxon>metagenomes</taxon>
        <taxon>ecological metagenomes</taxon>
    </lineage>
</organism>
<dbReference type="EMBL" id="CAFBMT010000027">
    <property type="protein sequence ID" value="CAB4953369.1"/>
    <property type="molecule type" value="Genomic_DNA"/>
</dbReference>
<evidence type="ECO:0000313" key="2">
    <source>
        <dbReference type="EMBL" id="CAB4953369.1"/>
    </source>
</evidence>
<evidence type="ECO:0000256" key="1">
    <source>
        <dbReference type="SAM" id="MobiDB-lite"/>
    </source>
</evidence>
<reference evidence="2" key="1">
    <citation type="submission" date="2020-05" db="EMBL/GenBank/DDBJ databases">
        <authorList>
            <person name="Chiriac C."/>
            <person name="Salcher M."/>
            <person name="Ghai R."/>
            <person name="Kavagutti S V."/>
        </authorList>
    </citation>
    <scope>NUCLEOTIDE SEQUENCE</scope>
</reference>
<proteinExistence type="predicted"/>
<feature type="compositionally biased region" description="Basic and acidic residues" evidence="1">
    <location>
        <begin position="180"/>
        <end position="189"/>
    </location>
</feature>
<gene>
    <name evidence="2" type="ORF">UFOPK3651_03006</name>
</gene>
<sequence>MLGERDAERAGVLERASHELRVLHAVAVIGKDAHTRCGELTERGEPLASAADGDAARRQHLAQPGALALGAHELDDGDAVLRRVGVRHRHHRSEATERSAAAAGLDGLGFFLARLAEVHVQVDETGGDDAARGVEELAAGEPGSHLDDVTVLDGNVASTFTGLVEQRSARNDHSASCGGSHDRVSDRRSPPVPSSENRTAIRTATPLVTWSRMAEPGRSAGSTTISTPRFIGPGCITSA</sequence>
<accession>A0A6J7KFW1</accession>